<dbReference type="InterPro" id="IPR006379">
    <property type="entry name" value="HAD-SF_hydro_IIB"/>
</dbReference>
<dbReference type="SUPFAM" id="SSF56784">
    <property type="entry name" value="HAD-like"/>
    <property type="match status" value="1"/>
</dbReference>
<sequence length="261" mass="28903">MTYKALAFFDLDSTLLNADSLVDDEVATAMRQLKSNDVLPVIATGRNIFEIKEIMAVTGINSVVGGNGAFVEIDGHPAFSSPLAPGLIDLFQKFVNEQGDTFTMLNDVEGRADHLTKTLVDAYNFVNMLVVLPDPDFWKTNPVYMMVVQTLPEHDDLYRQHFESTHELTFYRNTPSSMDIVNYGVSKQTGIQELIKAGHFEGIPTYAFGDGNNDIPMLDFVDHAVAMGNALPHVVPHAEYQTTANTNHGIVNGLRHFDLIP</sequence>
<dbReference type="InterPro" id="IPR000150">
    <property type="entry name" value="Cof"/>
</dbReference>
<dbReference type="GO" id="GO:0016791">
    <property type="term" value="F:phosphatase activity"/>
    <property type="evidence" value="ECO:0007669"/>
    <property type="project" value="TreeGrafter"/>
</dbReference>
<protein>
    <submittedName>
        <fullName evidence="1">Cof-type HAD-IIB family hydrolase</fullName>
    </submittedName>
</protein>
<dbReference type="InterPro" id="IPR036412">
    <property type="entry name" value="HAD-like_sf"/>
</dbReference>
<dbReference type="RefSeq" id="WP_109250961.1">
    <property type="nucleotide sequence ID" value="NZ_QCXQ01000006.1"/>
</dbReference>
<reference evidence="1 2" key="1">
    <citation type="journal article" date="2018" name="Int. J. Syst. Evol. Microbiol.">
        <title>Lactobacillus bambusae sp. nov., isolated from a traditional fermented Ma-bamboo shoots of Taiwan.</title>
        <authorList>
            <person name="Wang L.-T."/>
        </authorList>
    </citation>
    <scope>NUCLEOTIDE SEQUENCE [LARGE SCALE GENOMIC DNA]</scope>
    <source>
        <strain evidence="1 2">BS-W1</strain>
    </source>
</reference>
<dbReference type="NCBIfam" id="TIGR01484">
    <property type="entry name" value="HAD-SF-IIB"/>
    <property type="match status" value="1"/>
</dbReference>
<evidence type="ECO:0000313" key="1">
    <source>
        <dbReference type="EMBL" id="PWF99503.1"/>
    </source>
</evidence>
<dbReference type="EMBL" id="QCXQ01000006">
    <property type="protein sequence ID" value="PWF99503.1"/>
    <property type="molecule type" value="Genomic_DNA"/>
</dbReference>
<dbReference type="Pfam" id="PF08282">
    <property type="entry name" value="Hydrolase_3"/>
    <property type="match status" value="1"/>
</dbReference>
<evidence type="ECO:0000313" key="2">
    <source>
        <dbReference type="Proteomes" id="UP000245080"/>
    </source>
</evidence>
<dbReference type="SFLD" id="SFLDS00003">
    <property type="entry name" value="Haloacid_Dehalogenase"/>
    <property type="match status" value="1"/>
</dbReference>
<dbReference type="InterPro" id="IPR023214">
    <property type="entry name" value="HAD_sf"/>
</dbReference>
<dbReference type="PANTHER" id="PTHR10000:SF25">
    <property type="entry name" value="PHOSPHATASE YKRA-RELATED"/>
    <property type="match status" value="1"/>
</dbReference>
<dbReference type="Gene3D" id="3.30.1240.10">
    <property type="match status" value="1"/>
</dbReference>
<dbReference type="GO" id="GO:0000287">
    <property type="term" value="F:magnesium ion binding"/>
    <property type="evidence" value="ECO:0007669"/>
    <property type="project" value="TreeGrafter"/>
</dbReference>
<organism evidence="1 2">
    <name type="scientific">Levilactobacillus bambusae</name>
    <dbReference type="NCBI Taxonomy" id="2024736"/>
    <lineage>
        <taxon>Bacteria</taxon>
        <taxon>Bacillati</taxon>
        <taxon>Bacillota</taxon>
        <taxon>Bacilli</taxon>
        <taxon>Lactobacillales</taxon>
        <taxon>Lactobacillaceae</taxon>
        <taxon>Levilactobacillus</taxon>
    </lineage>
</organism>
<gene>
    <name evidence="1" type="ORF">DCM90_08640</name>
</gene>
<dbReference type="AlphaFoldDB" id="A0A2V1MWP3"/>
<dbReference type="GO" id="GO:0005829">
    <property type="term" value="C:cytosol"/>
    <property type="evidence" value="ECO:0007669"/>
    <property type="project" value="TreeGrafter"/>
</dbReference>
<keyword evidence="1" id="KW-0378">Hydrolase</keyword>
<dbReference type="Gene3D" id="3.40.50.1000">
    <property type="entry name" value="HAD superfamily/HAD-like"/>
    <property type="match status" value="1"/>
</dbReference>
<dbReference type="NCBIfam" id="TIGR00099">
    <property type="entry name" value="Cof-subfamily"/>
    <property type="match status" value="1"/>
</dbReference>
<keyword evidence="2" id="KW-1185">Reference proteome</keyword>
<dbReference type="PANTHER" id="PTHR10000">
    <property type="entry name" value="PHOSPHOSERINE PHOSPHATASE"/>
    <property type="match status" value="1"/>
</dbReference>
<comment type="caution">
    <text evidence="1">The sequence shown here is derived from an EMBL/GenBank/DDBJ whole genome shotgun (WGS) entry which is preliminary data.</text>
</comment>
<accession>A0A2V1MWP3</accession>
<proteinExistence type="predicted"/>
<dbReference type="OrthoDB" id="9810101at2"/>
<name>A0A2V1MWP3_9LACO</name>
<dbReference type="Proteomes" id="UP000245080">
    <property type="component" value="Unassembled WGS sequence"/>
</dbReference>
<dbReference type="SFLD" id="SFLDG01140">
    <property type="entry name" value="C2.B:_Phosphomannomutase_and_P"/>
    <property type="match status" value="1"/>
</dbReference>